<keyword evidence="4 6" id="KW-0547">Nucleotide-binding</keyword>
<evidence type="ECO:0000256" key="3">
    <source>
        <dbReference type="ARBA" id="ARBA00022694"/>
    </source>
</evidence>
<keyword evidence="9" id="KW-1185">Reference proteome</keyword>
<keyword evidence="5 6" id="KW-0342">GTP-binding</keyword>
<dbReference type="InterPro" id="IPR006073">
    <property type="entry name" value="GTP-bd"/>
</dbReference>
<evidence type="ECO:0000256" key="5">
    <source>
        <dbReference type="ARBA" id="ARBA00023134"/>
    </source>
</evidence>
<dbReference type="PROSITE" id="PS51709">
    <property type="entry name" value="G_TRME"/>
    <property type="match status" value="1"/>
</dbReference>
<dbReference type="InterPro" id="IPR025867">
    <property type="entry name" value="MnmE_helical"/>
</dbReference>
<dbReference type="InterPro" id="IPR018948">
    <property type="entry name" value="GTP-bd_TrmE_N"/>
</dbReference>
<evidence type="ECO:0000256" key="4">
    <source>
        <dbReference type="ARBA" id="ARBA00022741"/>
    </source>
</evidence>
<dbReference type="Pfam" id="PF01926">
    <property type="entry name" value="MMR_HSR1"/>
    <property type="match status" value="1"/>
</dbReference>
<dbReference type="GO" id="GO:0005525">
    <property type="term" value="F:GTP binding"/>
    <property type="evidence" value="ECO:0007669"/>
    <property type="project" value="UniProtKB-KW"/>
</dbReference>
<comment type="similarity">
    <text evidence="2 6">Belongs to the TRAFAC class TrmE-Era-EngA-EngB-Septin-like GTPase superfamily. TrmE GTPase family.</text>
</comment>
<evidence type="ECO:0000313" key="8">
    <source>
        <dbReference type="EMBL" id="CAG7817534.1"/>
    </source>
</evidence>
<feature type="domain" description="TrmE-type G" evidence="7">
    <location>
        <begin position="252"/>
        <end position="426"/>
    </location>
</feature>
<dbReference type="NCBIfam" id="TIGR00231">
    <property type="entry name" value="small_GTP"/>
    <property type="match status" value="1"/>
</dbReference>
<dbReference type="CDD" id="cd04164">
    <property type="entry name" value="trmE"/>
    <property type="match status" value="1"/>
</dbReference>
<keyword evidence="3 6" id="KW-0819">tRNA processing</keyword>
<dbReference type="Pfam" id="PF12631">
    <property type="entry name" value="MnmE_helical"/>
    <property type="match status" value="1"/>
</dbReference>
<organism evidence="8 9">
    <name type="scientific">Allacma fusca</name>
    <dbReference type="NCBI Taxonomy" id="39272"/>
    <lineage>
        <taxon>Eukaryota</taxon>
        <taxon>Metazoa</taxon>
        <taxon>Ecdysozoa</taxon>
        <taxon>Arthropoda</taxon>
        <taxon>Hexapoda</taxon>
        <taxon>Collembola</taxon>
        <taxon>Symphypleona</taxon>
        <taxon>Sminthuridae</taxon>
        <taxon>Allacma</taxon>
    </lineage>
</organism>
<dbReference type="CDD" id="cd14858">
    <property type="entry name" value="TrmE_N"/>
    <property type="match status" value="1"/>
</dbReference>
<dbReference type="FunFam" id="3.30.1360.120:FF:000007">
    <property type="entry name" value="tRNA modification GTPase GTPBP3, mitochondrial"/>
    <property type="match status" value="1"/>
</dbReference>
<reference evidence="8" key="1">
    <citation type="submission" date="2021-06" db="EMBL/GenBank/DDBJ databases">
        <authorList>
            <person name="Hodson N. C."/>
            <person name="Mongue J. A."/>
            <person name="Jaron S. K."/>
        </authorList>
    </citation>
    <scope>NUCLEOTIDE SEQUENCE</scope>
</reference>
<dbReference type="NCBIfam" id="TIGR00450">
    <property type="entry name" value="mnmE_trmE_thdF"/>
    <property type="match status" value="1"/>
</dbReference>
<dbReference type="InterPro" id="IPR005225">
    <property type="entry name" value="Small_GTP-bd"/>
</dbReference>
<sequence>MFPFYLIKLCKHRGIYFANSLFRPIFRRNFAYGSLESTIYALATGGVRSAVAVVRVSGPKSQQVLQEIGQFRQFPLPRVATVKRLYDISGGSLIDHAMVLWFPGPKSYTGEDSCEFHVHGGPAVIHALLRNIGSFKGCRMAEPGEFTKRAFLNGKMDLTEVDGLGDLISSETEMQRVQALNQMTGSLGKLYESWRNDIAKCLADVEAFIDFGEDENIEDNILENVHGRLEFLLKIMKTHLRDSRKGERLRTGVTVAILGKPNVGKSSLLNILCRQEAAIVSDIPGTTRDVLRATINVNGYPVLLADTAGLRYDPADIIETEGIRRALKEAQSADIIVLLVDLNDPKLTCVSTERQLLIQEEIMGPLNWNEDMLSLVEERTLIVGNKLDLDRNKQLAVREDLFNAMISCKTSEGFDQFLSKLSEQVSTLCADPKSEEAYITHERYRSHLENCVLHLEEYLQESRKWSSRPQDCNIDFALQSVPLKNAMNSIGCITGHFGTEDILDIIFRDFCIGK</sequence>
<dbReference type="EMBL" id="CAJVCH010396474">
    <property type="protein sequence ID" value="CAG7817534.1"/>
    <property type="molecule type" value="Genomic_DNA"/>
</dbReference>
<dbReference type="PANTHER" id="PTHR42714">
    <property type="entry name" value="TRNA MODIFICATION GTPASE GTPBP3"/>
    <property type="match status" value="1"/>
</dbReference>
<evidence type="ECO:0000313" key="9">
    <source>
        <dbReference type="Proteomes" id="UP000708208"/>
    </source>
</evidence>
<evidence type="ECO:0000256" key="2">
    <source>
        <dbReference type="ARBA" id="ARBA00011043"/>
    </source>
</evidence>
<dbReference type="GO" id="GO:0003924">
    <property type="term" value="F:GTPase activity"/>
    <property type="evidence" value="ECO:0007669"/>
    <property type="project" value="InterPro"/>
</dbReference>
<dbReference type="Pfam" id="PF10396">
    <property type="entry name" value="TrmE_N"/>
    <property type="match status" value="1"/>
</dbReference>
<evidence type="ECO:0000256" key="6">
    <source>
        <dbReference type="RuleBase" id="RU003313"/>
    </source>
</evidence>
<dbReference type="InterPro" id="IPR031168">
    <property type="entry name" value="G_TrmE"/>
</dbReference>
<dbReference type="OrthoDB" id="188276at2759"/>
<dbReference type="Proteomes" id="UP000708208">
    <property type="component" value="Unassembled WGS sequence"/>
</dbReference>
<dbReference type="GO" id="GO:0030488">
    <property type="term" value="P:tRNA methylation"/>
    <property type="evidence" value="ECO:0007669"/>
    <property type="project" value="TreeGrafter"/>
</dbReference>
<comment type="caution">
    <text evidence="8">The sequence shown here is derived from an EMBL/GenBank/DDBJ whole genome shotgun (WGS) entry which is preliminary data.</text>
</comment>
<evidence type="ECO:0000256" key="1">
    <source>
        <dbReference type="ARBA" id="ARBA00004173"/>
    </source>
</evidence>
<name>A0A8J2L8A4_9HEXA</name>
<protein>
    <recommendedName>
        <fullName evidence="7">TrmE-type G domain-containing protein</fullName>
    </recommendedName>
</protein>
<comment type="subcellular location">
    <subcellularLocation>
        <location evidence="1">Mitochondrion</location>
    </subcellularLocation>
</comment>
<dbReference type="GO" id="GO:0005739">
    <property type="term" value="C:mitochondrion"/>
    <property type="evidence" value="ECO:0007669"/>
    <property type="project" value="UniProtKB-SubCell"/>
</dbReference>
<accession>A0A8J2L8A4</accession>
<dbReference type="GO" id="GO:0002098">
    <property type="term" value="P:tRNA wobble uridine modification"/>
    <property type="evidence" value="ECO:0007669"/>
    <property type="project" value="TreeGrafter"/>
</dbReference>
<dbReference type="HAMAP" id="MF_00379">
    <property type="entry name" value="GTPase_MnmE"/>
    <property type="match status" value="1"/>
</dbReference>
<evidence type="ECO:0000259" key="7">
    <source>
        <dbReference type="PROSITE" id="PS51709"/>
    </source>
</evidence>
<dbReference type="AlphaFoldDB" id="A0A8J2L8A4"/>
<dbReference type="PANTHER" id="PTHR42714:SF2">
    <property type="entry name" value="TRNA MODIFICATION GTPASE GTPBP3, MITOCHONDRIAL"/>
    <property type="match status" value="1"/>
</dbReference>
<dbReference type="NCBIfam" id="NF003661">
    <property type="entry name" value="PRK05291.1-3"/>
    <property type="match status" value="1"/>
</dbReference>
<gene>
    <name evidence="8" type="ORF">AFUS01_LOCUS28093</name>
</gene>
<dbReference type="InterPro" id="IPR004520">
    <property type="entry name" value="GTPase_MnmE"/>
</dbReference>
<proteinExistence type="inferred from homology"/>